<comment type="caution">
    <text evidence="1">The sequence shown here is derived from an EMBL/GenBank/DDBJ whole genome shotgun (WGS) entry which is preliminary data.</text>
</comment>
<dbReference type="AlphaFoldDB" id="A0A3M7SPZ2"/>
<reference evidence="1 2" key="1">
    <citation type="journal article" date="2018" name="Sci. Rep.">
        <title>Genomic signatures of local adaptation to the degree of environmental predictability in rotifers.</title>
        <authorList>
            <person name="Franch-Gras L."/>
            <person name="Hahn C."/>
            <person name="Garcia-Roger E.M."/>
            <person name="Carmona M.J."/>
            <person name="Serra M."/>
            <person name="Gomez A."/>
        </authorList>
    </citation>
    <scope>NUCLEOTIDE SEQUENCE [LARGE SCALE GENOMIC DNA]</scope>
    <source>
        <strain evidence="1">HYR1</strain>
    </source>
</reference>
<dbReference type="Proteomes" id="UP000276133">
    <property type="component" value="Unassembled WGS sequence"/>
</dbReference>
<dbReference type="EMBL" id="REGN01000973">
    <property type="protein sequence ID" value="RNA37806.1"/>
    <property type="molecule type" value="Genomic_DNA"/>
</dbReference>
<organism evidence="1 2">
    <name type="scientific">Brachionus plicatilis</name>
    <name type="common">Marine rotifer</name>
    <name type="synonym">Brachionus muelleri</name>
    <dbReference type="NCBI Taxonomy" id="10195"/>
    <lineage>
        <taxon>Eukaryota</taxon>
        <taxon>Metazoa</taxon>
        <taxon>Spiralia</taxon>
        <taxon>Gnathifera</taxon>
        <taxon>Rotifera</taxon>
        <taxon>Eurotatoria</taxon>
        <taxon>Monogononta</taxon>
        <taxon>Pseudotrocha</taxon>
        <taxon>Ploima</taxon>
        <taxon>Brachionidae</taxon>
        <taxon>Brachionus</taxon>
    </lineage>
</organism>
<evidence type="ECO:0000313" key="2">
    <source>
        <dbReference type="Proteomes" id="UP000276133"/>
    </source>
</evidence>
<accession>A0A3M7SPZ2</accession>
<protein>
    <submittedName>
        <fullName evidence="1">Uncharacterized protein</fullName>
    </submittedName>
</protein>
<evidence type="ECO:0000313" key="1">
    <source>
        <dbReference type="EMBL" id="RNA37806.1"/>
    </source>
</evidence>
<proteinExistence type="predicted"/>
<sequence length="160" mass="18700">MKPINLGICIFLIGYFLYFSCFVCRSLDNFVLYSKLFKKISIPFSCATKLAKRVLEKHGLGIIQGDIYQNNIIWQTVYLDAKNLKLIFLHIKNSHTENLSHIINWFLKTNKTLIIKTMFHSVLSLLSNYSIVVLFKNLLDEVLRNKISKLNYCDKIDEMD</sequence>
<keyword evidence="2" id="KW-1185">Reference proteome</keyword>
<name>A0A3M7SPZ2_BRAPC</name>
<gene>
    <name evidence="1" type="ORF">BpHYR1_009563</name>
</gene>